<dbReference type="AlphaFoldDB" id="A0A9W8MCI2"/>
<feature type="non-terminal residue" evidence="2">
    <location>
        <position position="79"/>
    </location>
</feature>
<keyword evidence="3" id="KW-1185">Reference proteome</keyword>
<feature type="signal peptide" evidence="1">
    <location>
        <begin position="1"/>
        <end position="19"/>
    </location>
</feature>
<accession>A0A9W8MCI2</accession>
<dbReference type="EMBL" id="JANBPK010001041">
    <property type="protein sequence ID" value="KAJ2926960.1"/>
    <property type="molecule type" value="Genomic_DNA"/>
</dbReference>
<name>A0A9W8MCI2_9AGAR</name>
<evidence type="ECO:0000256" key="1">
    <source>
        <dbReference type="SAM" id="SignalP"/>
    </source>
</evidence>
<dbReference type="OrthoDB" id="10369574at2759"/>
<feature type="chain" id="PRO_5040957399" description="Secreted protein" evidence="1">
    <location>
        <begin position="20"/>
        <end position="79"/>
    </location>
</feature>
<evidence type="ECO:0008006" key="4">
    <source>
        <dbReference type="Google" id="ProtNLM"/>
    </source>
</evidence>
<protein>
    <recommendedName>
        <fullName evidence="4">Secreted protein</fullName>
    </recommendedName>
</protein>
<comment type="caution">
    <text evidence="2">The sequence shown here is derived from an EMBL/GenBank/DDBJ whole genome shotgun (WGS) entry which is preliminary data.</text>
</comment>
<gene>
    <name evidence="2" type="ORF">H1R20_g10153</name>
</gene>
<sequence length="79" mass="8747">MLLCWLFNVVFARPAVSLALLVLPDDLLTLKCIPASHDQHDLFHDDQSQKPDASDLILYPAANTARVVQAAAPIRPKRT</sequence>
<dbReference type="Proteomes" id="UP001140091">
    <property type="component" value="Unassembled WGS sequence"/>
</dbReference>
<keyword evidence="1" id="KW-0732">Signal</keyword>
<proteinExistence type="predicted"/>
<reference evidence="2" key="1">
    <citation type="submission" date="2022-06" db="EMBL/GenBank/DDBJ databases">
        <title>Genome Sequence of Candolleomyces eurysporus.</title>
        <authorList>
            <person name="Buettner E."/>
        </authorList>
    </citation>
    <scope>NUCLEOTIDE SEQUENCE</scope>
    <source>
        <strain evidence="2">VTCC 930004</strain>
    </source>
</reference>
<evidence type="ECO:0000313" key="2">
    <source>
        <dbReference type="EMBL" id="KAJ2926960.1"/>
    </source>
</evidence>
<organism evidence="2 3">
    <name type="scientific">Candolleomyces eurysporus</name>
    <dbReference type="NCBI Taxonomy" id="2828524"/>
    <lineage>
        <taxon>Eukaryota</taxon>
        <taxon>Fungi</taxon>
        <taxon>Dikarya</taxon>
        <taxon>Basidiomycota</taxon>
        <taxon>Agaricomycotina</taxon>
        <taxon>Agaricomycetes</taxon>
        <taxon>Agaricomycetidae</taxon>
        <taxon>Agaricales</taxon>
        <taxon>Agaricineae</taxon>
        <taxon>Psathyrellaceae</taxon>
        <taxon>Candolleomyces</taxon>
    </lineage>
</organism>
<evidence type="ECO:0000313" key="3">
    <source>
        <dbReference type="Proteomes" id="UP001140091"/>
    </source>
</evidence>